<keyword evidence="5" id="KW-1185">Reference proteome</keyword>
<keyword evidence="4" id="KW-0132">Cell division</keyword>
<dbReference type="InterPro" id="IPR001789">
    <property type="entry name" value="Sig_transdc_resp-reg_receiver"/>
</dbReference>
<dbReference type="Pfam" id="PF00072">
    <property type="entry name" value="Response_reg"/>
    <property type="match status" value="1"/>
</dbReference>
<gene>
    <name evidence="4" type="primary">divK2_2</name>
    <name evidence="4" type="ORF">NF27_DP01840</name>
</gene>
<dbReference type="PROSITE" id="PS50110">
    <property type="entry name" value="RESPONSE_REGULATORY"/>
    <property type="match status" value="1"/>
</dbReference>
<sequence length="120" mass="13739">MRKIVLVEDNEINAKLIRDFLKFKGYDVIIVTSGLDAKEIVLKELPKLILMDIQLFGMSGIEAAKSIKEDPILKNIPIIAVSAFSKEKLEEKDLSEFFIDYVEKPIDFQSFGLKIEKFMV</sequence>
<dbReference type="OrthoDB" id="9801602at2"/>
<dbReference type="InterPro" id="IPR050595">
    <property type="entry name" value="Bact_response_regulator"/>
</dbReference>
<proteinExistence type="predicted"/>
<dbReference type="SUPFAM" id="SSF52172">
    <property type="entry name" value="CheY-like"/>
    <property type="match status" value="1"/>
</dbReference>
<dbReference type="Gene3D" id="3.40.50.2300">
    <property type="match status" value="1"/>
</dbReference>
<dbReference type="AlphaFoldDB" id="A0A0C1R017"/>
<evidence type="ECO:0000256" key="1">
    <source>
        <dbReference type="ARBA" id="ARBA00022553"/>
    </source>
</evidence>
<dbReference type="RefSeq" id="WP_038538650.1">
    <property type="nucleotide sequence ID" value="NZ_JSWE01000092.1"/>
</dbReference>
<reference evidence="4 5" key="1">
    <citation type="submission" date="2014-11" db="EMBL/GenBank/DDBJ databases">
        <title>A Rickettsiales Symbiont of Amoebae With Ancient Features.</title>
        <authorList>
            <person name="Schulz F."/>
            <person name="Martijn J."/>
            <person name="Wascher F."/>
            <person name="Kostanjsek R."/>
            <person name="Ettema T.J."/>
            <person name="Horn M."/>
        </authorList>
    </citation>
    <scope>NUCLEOTIDE SEQUENCE [LARGE SCALE GENOMIC DNA]</scope>
    <source>
        <strain evidence="4 5">UWC36</strain>
    </source>
</reference>
<dbReference type="STRING" id="86105.NF27_DP01840"/>
<dbReference type="PANTHER" id="PTHR44591">
    <property type="entry name" value="STRESS RESPONSE REGULATOR PROTEIN 1"/>
    <property type="match status" value="1"/>
</dbReference>
<dbReference type="GO" id="GO:0051301">
    <property type="term" value="P:cell division"/>
    <property type="evidence" value="ECO:0007669"/>
    <property type="project" value="UniProtKB-KW"/>
</dbReference>
<evidence type="ECO:0000313" key="4">
    <source>
        <dbReference type="EMBL" id="KIE05640.1"/>
    </source>
</evidence>
<dbReference type="PANTHER" id="PTHR44591:SF3">
    <property type="entry name" value="RESPONSE REGULATORY DOMAIN-CONTAINING PROTEIN"/>
    <property type="match status" value="1"/>
</dbReference>
<organism evidence="4 5">
    <name type="scientific">Candidatus Jidaibacter acanthamoebae</name>
    <dbReference type="NCBI Taxonomy" id="86105"/>
    <lineage>
        <taxon>Bacteria</taxon>
        <taxon>Pseudomonadati</taxon>
        <taxon>Pseudomonadota</taxon>
        <taxon>Alphaproteobacteria</taxon>
        <taxon>Rickettsiales</taxon>
        <taxon>Candidatus Midichloriaceae</taxon>
        <taxon>Candidatus Jidaibacter</taxon>
    </lineage>
</organism>
<name>A0A0C1R017_9RICK</name>
<dbReference type="EMBL" id="JSWE01000092">
    <property type="protein sequence ID" value="KIE05640.1"/>
    <property type="molecule type" value="Genomic_DNA"/>
</dbReference>
<dbReference type="Proteomes" id="UP000031258">
    <property type="component" value="Unassembled WGS sequence"/>
</dbReference>
<accession>A0A0C1R017</accession>
<comment type="caution">
    <text evidence="4">The sequence shown here is derived from an EMBL/GenBank/DDBJ whole genome shotgun (WGS) entry which is preliminary data.</text>
</comment>
<feature type="modified residue" description="4-aspartylphosphate" evidence="2">
    <location>
        <position position="52"/>
    </location>
</feature>
<keyword evidence="4" id="KW-0131">Cell cycle</keyword>
<dbReference type="GO" id="GO:0000160">
    <property type="term" value="P:phosphorelay signal transduction system"/>
    <property type="evidence" value="ECO:0007669"/>
    <property type="project" value="InterPro"/>
</dbReference>
<dbReference type="InterPro" id="IPR011006">
    <property type="entry name" value="CheY-like_superfamily"/>
</dbReference>
<dbReference type="SMART" id="SM00448">
    <property type="entry name" value="REC"/>
    <property type="match status" value="1"/>
</dbReference>
<protein>
    <submittedName>
        <fullName evidence="4">Cell division response regulator DivK</fullName>
    </submittedName>
</protein>
<keyword evidence="1 2" id="KW-0597">Phosphoprotein</keyword>
<evidence type="ECO:0000259" key="3">
    <source>
        <dbReference type="PROSITE" id="PS50110"/>
    </source>
</evidence>
<evidence type="ECO:0000313" key="5">
    <source>
        <dbReference type="Proteomes" id="UP000031258"/>
    </source>
</evidence>
<feature type="domain" description="Response regulatory" evidence="3">
    <location>
        <begin position="3"/>
        <end position="119"/>
    </location>
</feature>
<evidence type="ECO:0000256" key="2">
    <source>
        <dbReference type="PROSITE-ProRule" id="PRU00169"/>
    </source>
</evidence>